<dbReference type="SMART" id="SM00880">
    <property type="entry name" value="CHAD"/>
    <property type="match status" value="1"/>
</dbReference>
<feature type="domain" description="CHAD" evidence="1">
    <location>
        <begin position="3"/>
        <end position="265"/>
    </location>
</feature>
<dbReference type="InterPro" id="IPR007899">
    <property type="entry name" value="CHAD_dom"/>
</dbReference>
<accession>A0A2P4EYK3</accession>
<sequence>MPLTPDADPLYQAARHHVRGALLPIVNGTAPDADAIHQLRVCCKRLRALLQLYRPYAGHHRLRQLDQQLRQIAKALAGSRDLHVQQQLIKQLASSLDTPLSPTLNSRLMQTSHTRAPSSADSEHLIAAFAAVLADWPHSASGTVDHWHVGLQRTFKQARKLARRACNSDQDALYHRCRKWTKYALYQHEQLHDARLPADRQMKRLARLGERLGELQDLCNLQAQLQRLPASPDSAALAARLEQRKHHCKRRIIRLFIRTFGRGGFRC</sequence>
<evidence type="ECO:0000259" key="1">
    <source>
        <dbReference type="PROSITE" id="PS51708"/>
    </source>
</evidence>
<dbReference type="AlphaFoldDB" id="A0A2P4EYK3"/>
<organism evidence="2 3">
    <name type="scientific">Halopseudomonas oceani</name>
    <dbReference type="NCBI Taxonomy" id="1708783"/>
    <lineage>
        <taxon>Bacteria</taxon>
        <taxon>Pseudomonadati</taxon>
        <taxon>Pseudomonadota</taxon>
        <taxon>Gammaproteobacteria</taxon>
        <taxon>Pseudomonadales</taxon>
        <taxon>Pseudomonadaceae</taxon>
        <taxon>Halopseudomonas</taxon>
    </lineage>
</organism>
<dbReference type="Proteomes" id="UP000243451">
    <property type="component" value="Unassembled WGS sequence"/>
</dbReference>
<name>A0A2P4EYK3_9GAMM</name>
<dbReference type="EMBL" id="PPSK01000002">
    <property type="protein sequence ID" value="POB05558.1"/>
    <property type="molecule type" value="Genomic_DNA"/>
</dbReference>
<dbReference type="Gene3D" id="1.40.20.10">
    <property type="entry name" value="CHAD domain"/>
    <property type="match status" value="1"/>
</dbReference>
<comment type="caution">
    <text evidence="2">The sequence shown here is derived from an EMBL/GenBank/DDBJ whole genome shotgun (WGS) entry which is preliminary data.</text>
</comment>
<reference evidence="2 3" key="1">
    <citation type="submission" date="2018-01" db="EMBL/GenBank/DDBJ databases">
        <title>Draft genome of the type strain Pseudomonas oceani DSM 100277 isolated from the deep water in Okinawa trough, northwestern Pacific Ocean.</title>
        <authorList>
            <person name="Gomila M."/>
            <person name="Mulet M."/>
            <person name="Garcia-Valdes E."/>
            <person name="Lalucat J."/>
        </authorList>
    </citation>
    <scope>NUCLEOTIDE SEQUENCE [LARGE SCALE GENOMIC DNA]</scope>
    <source>
        <strain evidence="2 3">DSM 100277</strain>
    </source>
</reference>
<keyword evidence="3" id="KW-1185">Reference proteome</keyword>
<dbReference type="PANTHER" id="PTHR39339:SF1">
    <property type="entry name" value="CHAD DOMAIN-CONTAINING PROTEIN"/>
    <property type="match status" value="1"/>
</dbReference>
<dbReference type="InterPro" id="IPR038186">
    <property type="entry name" value="CHAD_dom_sf"/>
</dbReference>
<dbReference type="Pfam" id="PF05235">
    <property type="entry name" value="CHAD"/>
    <property type="match status" value="1"/>
</dbReference>
<protein>
    <recommendedName>
        <fullName evidence="1">CHAD domain-containing protein</fullName>
    </recommendedName>
</protein>
<evidence type="ECO:0000313" key="3">
    <source>
        <dbReference type="Proteomes" id="UP000243451"/>
    </source>
</evidence>
<dbReference type="PROSITE" id="PS51708">
    <property type="entry name" value="CHAD"/>
    <property type="match status" value="1"/>
</dbReference>
<gene>
    <name evidence="2" type="ORF">C1949_02375</name>
</gene>
<evidence type="ECO:0000313" key="2">
    <source>
        <dbReference type="EMBL" id="POB05558.1"/>
    </source>
</evidence>
<dbReference type="RefSeq" id="WP_104736886.1">
    <property type="nucleotide sequence ID" value="NZ_BMHR01000018.1"/>
</dbReference>
<proteinExistence type="predicted"/>
<dbReference type="PANTHER" id="PTHR39339">
    <property type="entry name" value="SLR1444 PROTEIN"/>
    <property type="match status" value="1"/>
</dbReference>
<dbReference type="OrthoDB" id="6078058at2"/>